<evidence type="ECO:0000313" key="3">
    <source>
        <dbReference type="Proteomes" id="UP000030689"/>
    </source>
</evidence>
<gene>
    <name evidence="2" type="ORF">EUTSA_v10015360mg</name>
</gene>
<dbReference type="OMA" id="THIDRYE"/>
<dbReference type="KEGG" id="eus:EUTSA_v10015360mg"/>
<sequence length="223" mass="25674">SGGWTPLLLHSRPSFYRKVRELTHIDRYESLFGYDPIDKQHKILCMSYNPREKVYSYHLLTFGCEKNPSWTSIECPTRHKPLSSGICINGVLYYAGKKEGASSLVIVCFDVRSEKFSFVDEPYPQSLSSKRVPACLRSFKDKLVSIRWRDLGSRSVKKFGLYLWVLKDCKKPDWSKHVYHLSLPFGVDISVVGIIGTGEIVLSMKYTSNPFYVFYFSPETNTV</sequence>
<dbReference type="Proteomes" id="UP000030689">
    <property type="component" value="Unassembled WGS sequence"/>
</dbReference>
<dbReference type="Pfam" id="PF08268">
    <property type="entry name" value="FBA_3"/>
    <property type="match status" value="1"/>
</dbReference>
<keyword evidence="3" id="KW-1185">Reference proteome</keyword>
<dbReference type="Gramene" id="ESQ43611">
    <property type="protein sequence ID" value="ESQ43611"/>
    <property type="gene ID" value="EUTSA_v10015360mg"/>
</dbReference>
<dbReference type="EMBL" id="KI517464">
    <property type="protein sequence ID" value="ESQ43611.1"/>
    <property type="molecule type" value="Genomic_DNA"/>
</dbReference>
<evidence type="ECO:0000259" key="1">
    <source>
        <dbReference type="Pfam" id="PF08268"/>
    </source>
</evidence>
<accession>V4NCC0</accession>
<name>V4NCC0_EUTSA</name>
<dbReference type="PANTHER" id="PTHR31111:SF125">
    <property type="entry name" value="F-BOX PROTEIN CPR30-LIKE"/>
    <property type="match status" value="1"/>
</dbReference>
<organism evidence="2 3">
    <name type="scientific">Eutrema salsugineum</name>
    <name type="common">Saltwater cress</name>
    <name type="synonym">Sisymbrium salsugineum</name>
    <dbReference type="NCBI Taxonomy" id="72664"/>
    <lineage>
        <taxon>Eukaryota</taxon>
        <taxon>Viridiplantae</taxon>
        <taxon>Streptophyta</taxon>
        <taxon>Embryophyta</taxon>
        <taxon>Tracheophyta</taxon>
        <taxon>Spermatophyta</taxon>
        <taxon>Magnoliopsida</taxon>
        <taxon>eudicotyledons</taxon>
        <taxon>Gunneridae</taxon>
        <taxon>Pentapetalae</taxon>
        <taxon>rosids</taxon>
        <taxon>malvids</taxon>
        <taxon>Brassicales</taxon>
        <taxon>Brassicaceae</taxon>
        <taxon>Eutremeae</taxon>
        <taxon>Eutrema</taxon>
    </lineage>
</organism>
<dbReference type="InterPro" id="IPR017451">
    <property type="entry name" value="F-box-assoc_interact_dom"/>
</dbReference>
<reference evidence="2 3" key="1">
    <citation type="journal article" date="2013" name="Front. Plant Sci.">
        <title>The Reference Genome of the Halophytic Plant Eutrema salsugineum.</title>
        <authorList>
            <person name="Yang R."/>
            <person name="Jarvis D.E."/>
            <person name="Chen H."/>
            <person name="Beilstein M.A."/>
            <person name="Grimwood J."/>
            <person name="Jenkins J."/>
            <person name="Shu S."/>
            <person name="Prochnik S."/>
            <person name="Xin M."/>
            <person name="Ma C."/>
            <person name="Schmutz J."/>
            <person name="Wing R.A."/>
            <person name="Mitchell-Olds T."/>
            <person name="Schumaker K.S."/>
            <person name="Wang X."/>
        </authorList>
    </citation>
    <scope>NUCLEOTIDE SEQUENCE [LARGE SCALE GENOMIC DNA]</scope>
</reference>
<feature type="non-terminal residue" evidence="2">
    <location>
        <position position="1"/>
    </location>
</feature>
<dbReference type="AlphaFoldDB" id="V4NCC0"/>
<evidence type="ECO:0000313" key="2">
    <source>
        <dbReference type="EMBL" id="ESQ43611.1"/>
    </source>
</evidence>
<protein>
    <recommendedName>
        <fullName evidence="1">F-box associated beta-propeller type 3 domain-containing protein</fullName>
    </recommendedName>
</protein>
<proteinExistence type="predicted"/>
<dbReference type="PANTHER" id="PTHR31111">
    <property type="entry name" value="BNAA05G37150D PROTEIN-RELATED"/>
    <property type="match status" value="1"/>
</dbReference>
<feature type="domain" description="F-box associated beta-propeller type 3" evidence="1">
    <location>
        <begin position="25"/>
        <end position="222"/>
    </location>
</feature>
<dbReference type="NCBIfam" id="TIGR01640">
    <property type="entry name" value="F_box_assoc_1"/>
    <property type="match status" value="1"/>
</dbReference>
<dbReference type="InterPro" id="IPR013187">
    <property type="entry name" value="F-box-assoc_dom_typ3"/>
</dbReference>